<keyword evidence="2" id="KW-1003">Cell membrane</keyword>
<feature type="transmembrane region" description="Helical" evidence="6">
    <location>
        <begin position="205"/>
        <end position="223"/>
    </location>
</feature>
<feature type="transmembrane region" description="Helical" evidence="6">
    <location>
        <begin position="235"/>
        <end position="255"/>
    </location>
</feature>
<comment type="subcellular location">
    <subcellularLocation>
        <location evidence="1">Cell membrane</location>
        <topology evidence="1">Multi-pass membrane protein</topology>
    </subcellularLocation>
</comment>
<dbReference type="Pfam" id="PF00892">
    <property type="entry name" value="EamA"/>
    <property type="match status" value="1"/>
</dbReference>
<dbReference type="EMBL" id="CP119311">
    <property type="protein sequence ID" value="WEK35436.1"/>
    <property type="molecule type" value="Genomic_DNA"/>
</dbReference>
<evidence type="ECO:0000256" key="3">
    <source>
        <dbReference type="ARBA" id="ARBA00022692"/>
    </source>
</evidence>
<dbReference type="PANTHER" id="PTHR42920">
    <property type="entry name" value="OS03G0707200 PROTEIN-RELATED"/>
    <property type="match status" value="1"/>
</dbReference>
<feature type="transmembrane region" description="Helical" evidence="6">
    <location>
        <begin position="120"/>
        <end position="139"/>
    </location>
</feature>
<evidence type="ECO:0000313" key="8">
    <source>
        <dbReference type="EMBL" id="WEK35436.1"/>
    </source>
</evidence>
<sequence>MAILKRFQLPPIPAILLAILSVQGGAAIAKYLFPFIGPAGTASVRSGFSAIILLLLFRPRLSGLTRDQWKAVIPYGLSLGAMNLVFYYALERIPLGLAVTLEFVGPLLLAVSGSRRILDLLWVLLAGAGIALIAPWKGSTAIDPLGMFLALLAGGFWALYIVMGGRASRMLPGGEGVATGMIFATLITLPFGFLTGGLTQLTGSMLVPAISLAILSSALPFTLELTALRHLSARTFSILMSLEPAVATLCGMLFLREHLSLVQWLAVALVVIASGGATLSAKRARPAES</sequence>
<accession>A0AAJ6BHQ0</accession>
<feature type="domain" description="EamA" evidence="7">
    <location>
        <begin position="145"/>
        <end position="273"/>
    </location>
</feature>
<feature type="transmembrane region" description="Helical" evidence="6">
    <location>
        <begin position="95"/>
        <end position="113"/>
    </location>
</feature>
<evidence type="ECO:0000313" key="9">
    <source>
        <dbReference type="Proteomes" id="UP001220610"/>
    </source>
</evidence>
<evidence type="ECO:0000259" key="7">
    <source>
        <dbReference type="Pfam" id="PF00892"/>
    </source>
</evidence>
<evidence type="ECO:0000256" key="5">
    <source>
        <dbReference type="ARBA" id="ARBA00023136"/>
    </source>
</evidence>
<dbReference type="AlphaFoldDB" id="A0AAJ6BHQ0"/>
<dbReference type="InterPro" id="IPR037185">
    <property type="entry name" value="EmrE-like"/>
</dbReference>
<protein>
    <submittedName>
        <fullName evidence="8">DMT family transporter</fullName>
    </submittedName>
</protein>
<dbReference type="PANTHER" id="PTHR42920:SF5">
    <property type="entry name" value="EAMA DOMAIN-CONTAINING PROTEIN"/>
    <property type="match status" value="1"/>
</dbReference>
<feature type="transmembrane region" description="Helical" evidence="6">
    <location>
        <begin position="145"/>
        <end position="165"/>
    </location>
</feature>
<reference evidence="8" key="1">
    <citation type="submission" date="2023-03" db="EMBL/GenBank/DDBJ databases">
        <title>Andean soil-derived lignocellulolytic bacterial consortium as a source of novel taxa and putative plastic-active enzymes.</title>
        <authorList>
            <person name="Diaz-Garcia L."/>
            <person name="Chuvochina M."/>
            <person name="Feuerriegel G."/>
            <person name="Bunk B."/>
            <person name="Sproer C."/>
            <person name="Streit W.R."/>
            <person name="Rodriguez L.M."/>
            <person name="Overmann J."/>
            <person name="Jimenez D.J."/>
        </authorList>
    </citation>
    <scope>NUCLEOTIDE SEQUENCE</scope>
    <source>
        <strain evidence="8">MAG 7</strain>
    </source>
</reference>
<keyword evidence="4 6" id="KW-1133">Transmembrane helix</keyword>
<dbReference type="Proteomes" id="UP001220610">
    <property type="component" value="Chromosome"/>
</dbReference>
<feature type="transmembrane region" description="Helical" evidence="6">
    <location>
        <begin position="39"/>
        <end position="57"/>
    </location>
</feature>
<feature type="transmembrane region" description="Helical" evidence="6">
    <location>
        <begin position="12"/>
        <end position="33"/>
    </location>
</feature>
<dbReference type="GO" id="GO:0005886">
    <property type="term" value="C:plasma membrane"/>
    <property type="evidence" value="ECO:0007669"/>
    <property type="project" value="UniProtKB-SubCell"/>
</dbReference>
<dbReference type="InterPro" id="IPR051258">
    <property type="entry name" value="Diverse_Substrate_Transporter"/>
</dbReference>
<feature type="transmembrane region" description="Helical" evidence="6">
    <location>
        <begin position="261"/>
        <end position="281"/>
    </location>
</feature>
<proteinExistence type="predicted"/>
<evidence type="ECO:0000256" key="1">
    <source>
        <dbReference type="ARBA" id="ARBA00004651"/>
    </source>
</evidence>
<evidence type="ECO:0000256" key="4">
    <source>
        <dbReference type="ARBA" id="ARBA00022989"/>
    </source>
</evidence>
<feature type="transmembrane region" description="Helical" evidence="6">
    <location>
        <begin position="69"/>
        <end position="89"/>
    </location>
</feature>
<dbReference type="InterPro" id="IPR000620">
    <property type="entry name" value="EamA_dom"/>
</dbReference>
<organism evidence="8 9">
    <name type="scientific">Candidatus Pseudobacter hemicellulosilyticus</name>
    <dbReference type="NCBI Taxonomy" id="3121375"/>
    <lineage>
        <taxon>Bacteria</taxon>
        <taxon>Pseudomonadati</taxon>
        <taxon>Bacteroidota</taxon>
        <taxon>Chitinophagia</taxon>
        <taxon>Chitinophagales</taxon>
        <taxon>Chitinophagaceae</taxon>
        <taxon>Pseudobacter</taxon>
    </lineage>
</organism>
<feature type="transmembrane region" description="Helical" evidence="6">
    <location>
        <begin position="177"/>
        <end position="199"/>
    </location>
</feature>
<name>A0AAJ6BHQ0_9BACT</name>
<dbReference type="SUPFAM" id="SSF103481">
    <property type="entry name" value="Multidrug resistance efflux transporter EmrE"/>
    <property type="match status" value="2"/>
</dbReference>
<keyword evidence="3 6" id="KW-0812">Transmembrane</keyword>
<keyword evidence="5 6" id="KW-0472">Membrane</keyword>
<evidence type="ECO:0000256" key="6">
    <source>
        <dbReference type="SAM" id="Phobius"/>
    </source>
</evidence>
<gene>
    <name evidence="8" type="ORF">P0Y53_23335</name>
</gene>
<evidence type="ECO:0000256" key="2">
    <source>
        <dbReference type="ARBA" id="ARBA00022475"/>
    </source>
</evidence>